<keyword evidence="8" id="KW-1185">Reference proteome</keyword>
<dbReference type="InterPro" id="IPR014746">
    <property type="entry name" value="Gln_synth/guanido_kin_cat_dom"/>
</dbReference>
<dbReference type="SMART" id="SM01230">
    <property type="entry name" value="Gln-synt_C"/>
    <property type="match status" value="1"/>
</dbReference>
<dbReference type="SUPFAM" id="SSF54368">
    <property type="entry name" value="Glutamine synthetase, N-terminal domain"/>
    <property type="match status" value="1"/>
</dbReference>
<organism evidence="7 8">
    <name type="scientific">Amylibacter marinus</name>
    <dbReference type="NCBI Taxonomy" id="1475483"/>
    <lineage>
        <taxon>Bacteria</taxon>
        <taxon>Pseudomonadati</taxon>
        <taxon>Pseudomonadota</taxon>
        <taxon>Alphaproteobacteria</taxon>
        <taxon>Rhodobacterales</taxon>
        <taxon>Paracoccaceae</taxon>
        <taxon>Amylibacter</taxon>
    </lineage>
</organism>
<comment type="caution">
    <text evidence="7">The sequence shown here is derived from an EMBL/GenBank/DDBJ whole genome shotgun (WGS) entry which is preliminary data.</text>
</comment>
<dbReference type="InterPro" id="IPR027303">
    <property type="entry name" value="Gln_synth_gly_rich_site"/>
</dbReference>
<dbReference type="PANTHER" id="PTHR43785">
    <property type="entry name" value="GAMMA-GLUTAMYLPUTRESCINE SYNTHETASE"/>
    <property type="match status" value="1"/>
</dbReference>
<dbReference type="Gene3D" id="3.10.20.70">
    <property type="entry name" value="Glutamine synthetase, N-terminal domain"/>
    <property type="match status" value="1"/>
</dbReference>
<dbReference type="PANTHER" id="PTHR43785:SF12">
    <property type="entry name" value="TYPE-1 GLUTAMINE SYNTHETASE 2"/>
    <property type="match status" value="1"/>
</dbReference>
<keyword evidence="2" id="KW-0436">Ligase</keyword>
<protein>
    <submittedName>
        <fullName evidence="7">Glutamine synthetase</fullName>
    </submittedName>
</protein>
<dbReference type="RefSeq" id="WP_284377940.1">
    <property type="nucleotide sequence ID" value="NZ_BSNN01000004.1"/>
</dbReference>
<evidence type="ECO:0000256" key="5">
    <source>
        <dbReference type="RuleBase" id="RU000384"/>
    </source>
</evidence>
<comment type="cofactor">
    <cofactor evidence="1">
        <name>Mg(2+)</name>
        <dbReference type="ChEBI" id="CHEBI:18420"/>
    </cofactor>
</comment>
<dbReference type="SUPFAM" id="SSF55931">
    <property type="entry name" value="Glutamine synthetase/guanido kinase"/>
    <property type="match status" value="1"/>
</dbReference>
<evidence type="ECO:0000313" key="8">
    <source>
        <dbReference type="Proteomes" id="UP001156694"/>
    </source>
</evidence>
<comment type="similarity">
    <text evidence="4 5">Belongs to the glutamine synthetase family.</text>
</comment>
<dbReference type="Pfam" id="PF00120">
    <property type="entry name" value="Gln-synt_C"/>
    <property type="match status" value="1"/>
</dbReference>
<evidence type="ECO:0000259" key="6">
    <source>
        <dbReference type="PROSITE" id="PS51987"/>
    </source>
</evidence>
<proteinExistence type="inferred from homology"/>
<feature type="domain" description="GS catalytic" evidence="6">
    <location>
        <begin position="117"/>
        <end position="445"/>
    </location>
</feature>
<keyword evidence="3" id="KW-0460">Magnesium</keyword>
<dbReference type="Gene3D" id="3.30.590.10">
    <property type="entry name" value="Glutamine synthetase/guanido kinase, catalytic domain"/>
    <property type="match status" value="1"/>
</dbReference>
<sequence length="445" mass="49056">MTFAEEFERHCNTYGRPERLELMLCDLNGVMRGKWLPASDVQKLIKGQVRLPLSTYAPNIFGEEVAETGLGITIGDPDGILRAVAGTLCPVPWAEHPAAQVMVEMHDPSGEVSALSPRKILANLVDRFGRLGLRPVVASELEFYIVQRRAQTYDAPKPPAGVPNAQNYDLEVLQAQEVILTEIQTSAAQLGLPIDTLIAEYGPGQFEINFHHSDDILAAADTAQIFRRLVRNVVAKHGFEATFMAKPYADFPGNGMHLHASVLDAKGCNIFDRNSGIHPRLLHAVAGCLETMRDLQAIFAPHANSYRRFMPNSFAPCAPNWGIDNRNAGIRLPQTTGPAARMEHRICGADVNPYLAFTAILGGMLLGIENKLSAPRSLDDPDFEPAADLTQSWADALERFAQSDVAADLFGAHYRDIYAAVRRDEMQKLSNIIPPMEYQAYLSRL</sequence>
<dbReference type="PROSITE" id="PS51987">
    <property type="entry name" value="GS_CATALYTIC"/>
    <property type="match status" value="1"/>
</dbReference>
<accession>A0ABQ5VVK6</accession>
<name>A0ABQ5VVK6_9RHOB</name>
<evidence type="ECO:0000313" key="7">
    <source>
        <dbReference type="EMBL" id="GLQ35468.1"/>
    </source>
</evidence>
<dbReference type="Proteomes" id="UP001156694">
    <property type="component" value="Unassembled WGS sequence"/>
</dbReference>
<dbReference type="InterPro" id="IPR008146">
    <property type="entry name" value="Gln_synth_cat_dom"/>
</dbReference>
<dbReference type="PROSITE" id="PS00181">
    <property type="entry name" value="GLNA_ATP"/>
    <property type="match status" value="1"/>
</dbReference>
<evidence type="ECO:0000256" key="2">
    <source>
        <dbReference type="ARBA" id="ARBA00022598"/>
    </source>
</evidence>
<evidence type="ECO:0000256" key="1">
    <source>
        <dbReference type="ARBA" id="ARBA00001946"/>
    </source>
</evidence>
<evidence type="ECO:0000256" key="3">
    <source>
        <dbReference type="ARBA" id="ARBA00022842"/>
    </source>
</evidence>
<dbReference type="EMBL" id="BSNN01000004">
    <property type="protein sequence ID" value="GLQ35468.1"/>
    <property type="molecule type" value="Genomic_DNA"/>
</dbReference>
<reference evidence="8" key="1">
    <citation type="journal article" date="2019" name="Int. J. Syst. Evol. Microbiol.">
        <title>The Global Catalogue of Microorganisms (GCM) 10K type strain sequencing project: providing services to taxonomists for standard genome sequencing and annotation.</title>
        <authorList>
            <consortium name="The Broad Institute Genomics Platform"/>
            <consortium name="The Broad Institute Genome Sequencing Center for Infectious Disease"/>
            <person name="Wu L."/>
            <person name="Ma J."/>
        </authorList>
    </citation>
    <scope>NUCLEOTIDE SEQUENCE [LARGE SCALE GENOMIC DNA]</scope>
    <source>
        <strain evidence="8">NBRC 110140</strain>
    </source>
</reference>
<dbReference type="InterPro" id="IPR036651">
    <property type="entry name" value="Gln_synt_N_sf"/>
</dbReference>
<evidence type="ECO:0000256" key="4">
    <source>
        <dbReference type="PROSITE-ProRule" id="PRU01331"/>
    </source>
</evidence>
<gene>
    <name evidence="7" type="ORF">GCM10007939_17510</name>
</gene>